<organism evidence="1 2">
    <name type="scientific">Roseobacter fucihabitans</name>
    <dbReference type="NCBI Taxonomy" id="1537242"/>
    <lineage>
        <taxon>Bacteria</taxon>
        <taxon>Pseudomonadati</taxon>
        <taxon>Pseudomonadota</taxon>
        <taxon>Alphaproteobacteria</taxon>
        <taxon>Rhodobacterales</taxon>
        <taxon>Roseobacteraceae</taxon>
        <taxon>Roseobacter</taxon>
    </lineage>
</organism>
<protein>
    <submittedName>
        <fullName evidence="1">Uncharacterized protein</fullName>
    </submittedName>
</protein>
<gene>
    <name evidence="1" type="ORF">ROLI_022700</name>
</gene>
<keyword evidence="2" id="KW-1185">Reference proteome</keyword>
<dbReference type="Proteomes" id="UP001318682">
    <property type="component" value="Chromosome"/>
</dbReference>
<reference evidence="2" key="1">
    <citation type="submission" date="2024-01" db="EMBL/GenBank/DDBJ databases">
        <title>Roseobacter fucihabitans sp. nov., isolated from the brown alga Fucus spiralis.</title>
        <authorList>
            <person name="Hahnke S."/>
            <person name="Berger M."/>
            <person name="Schlingloff A."/>
            <person name="Athale I."/>
            <person name="Neumann-Schaal M."/>
            <person name="Adenaya A."/>
            <person name="Poehlein A."/>
            <person name="Daniel R."/>
            <person name="Pertersen J."/>
            <person name="Brinkhoff T."/>
        </authorList>
    </citation>
    <scope>NUCLEOTIDE SEQUENCE [LARGE SCALE GENOMIC DNA]</scope>
    <source>
        <strain evidence="2">B14</strain>
    </source>
</reference>
<name>A0ABZ2BTZ3_9RHOB</name>
<sequence>MSALDDRLILAHEAQDGRALVDLYTEAAQLAEEEDARAFYLTHAFVFALEQGAPQVAQLRQQLIEMGRETPV</sequence>
<dbReference type="RefSeq" id="WP_187431598.1">
    <property type="nucleotide sequence ID" value="NZ_CP143423.1"/>
</dbReference>
<dbReference type="EMBL" id="CP143423">
    <property type="protein sequence ID" value="WVX49183.1"/>
    <property type="molecule type" value="Genomic_DNA"/>
</dbReference>
<proteinExistence type="predicted"/>
<evidence type="ECO:0000313" key="2">
    <source>
        <dbReference type="Proteomes" id="UP001318682"/>
    </source>
</evidence>
<evidence type="ECO:0000313" key="1">
    <source>
        <dbReference type="EMBL" id="WVX49183.1"/>
    </source>
</evidence>
<accession>A0ABZ2BTZ3</accession>